<feature type="transmembrane region" description="Helical" evidence="1">
    <location>
        <begin position="138"/>
        <end position="157"/>
    </location>
</feature>
<protein>
    <submittedName>
        <fullName evidence="2">Uncharacterized protein</fullName>
    </submittedName>
</protein>
<evidence type="ECO:0000313" key="3">
    <source>
        <dbReference type="Proteomes" id="UP000479190"/>
    </source>
</evidence>
<dbReference type="AlphaFoldDB" id="A0A6H5J517"/>
<dbReference type="Proteomes" id="UP000479190">
    <property type="component" value="Unassembled WGS sequence"/>
</dbReference>
<keyword evidence="1" id="KW-1133">Transmembrane helix</keyword>
<evidence type="ECO:0000256" key="1">
    <source>
        <dbReference type="SAM" id="Phobius"/>
    </source>
</evidence>
<name>A0A6H5J517_9HYME</name>
<reference evidence="2 3" key="1">
    <citation type="submission" date="2020-02" db="EMBL/GenBank/DDBJ databases">
        <authorList>
            <person name="Ferguson B K."/>
        </authorList>
    </citation>
    <scope>NUCLEOTIDE SEQUENCE [LARGE SCALE GENOMIC DNA]</scope>
</reference>
<keyword evidence="1" id="KW-0472">Membrane</keyword>
<gene>
    <name evidence="2" type="ORF">TBRA_LOCUS14847</name>
</gene>
<organism evidence="2 3">
    <name type="scientific">Trichogramma brassicae</name>
    <dbReference type="NCBI Taxonomy" id="86971"/>
    <lineage>
        <taxon>Eukaryota</taxon>
        <taxon>Metazoa</taxon>
        <taxon>Ecdysozoa</taxon>
        <taxon>Arthropoda</taxon>
        <taxon>Hexapoda</taxon>
        <taxon>Insecta</taxon>
        <taxon>Pterygota</taxon>
        <taxon>Neoptera</taxon>
        <taxon>Endopterygota</taxon>
        <taxon>Hymenoptera</taxon>
        <taxon>Apocrita</taxon>
        <taxon>Proctotrupomorpha</taxon>
        <taxon>Chalcidoidea</taxon>
        <taxon>Trichogrammatidae</taxon>
        <taxon>Trichogramma</taxon>
    </lineage>
</organism>
<keyword evidence="3" id="KW-1185">Reference proteome</keyword>
<evidence type="ECO:0000313" key="2">
    <source>
        <dbReference type="EMBL" id="CAB0043259.1"/>
    </source>
</evidence>
<sequence>MYSRRIIHKKYRLTEEGVGPNNRSIRRCWVAGAEVRPKHITLNLDSHCLWSHTNQTFAEITDLKLTTDQSMICDIYYIYEPLGTATSFTRSKEGPTKVIRKGKHVLPTWHGCASYPHSWRTAAHVVPVVRAAGLHEHVVVCGTFLATMFVVSLFLLLG</sequence>
<accession>A0A6H5J517</accession>
<dbReference type="EMBL" id="CADCXV010001288">
    <property type="protein sequence ID" value="CAB0043259.1"/>
    <property type="molecule type" value="Genomic_DNA"/>
</dbReference>
<proteinExistence type="predicted"/>
<keyword evidence="1" id="KW-0812">Transmembrane</keyword>